<proteinExistence type="predicted"/>
<dbReference type="PANTHER" id="PTHR24148">
    <property type="entry name" value="ANKYRIN REPEAT DOMAIN-CONTAINING PROTEIN 39 HOMOLOG-RELATED"/>
    <property type="match status" value="1"/>
</dbReference>
<protein>
    <recommendedName>
        <fullName evidence="1">Heterokaryon incompatibility domain-containing protein</fullName>
    </recommendedName>
</protein>
<dbReference type="PANTHER" id="PTHR24148:SF73">
    <property type="entry name" value="HET DOMAIN PROTEIN (AFU_ORTHOLOGUE AFUA_8G01020)"/>
    <property type="match status" value="1"/>
</dbReference>
<feature type="domain" description="Heterokaryon incompatibility" evidence="1">
    <location>
        <begin position="48"/>
        <end position="228"/>
    </location>
</feature>
<name>A0A9P8RQ61_9PEZI</name>
<keyword evidence="3" id="KW-1185">Reference proteome</keyword>
<accession>A0A9P8RQ61</accession>
<dbReference type="InterPro" id="IPR052895">
    <property type="entry name" value="HetReg/Transcr_Mod"/>
</dbReference>
<gene>
    <name evidence="2" type="ORF">GP486_003790</name>
</gene>
<dbReference type="Pfam" id="PF06985">
    <property type="entry name" value="HET"/>
    <property type="match status" value="1"/>
</dbReference>
<evidence type="ECO:0000313" key="3">
    <source>
        <dbReference type="Proteomes" id="UP000750711"/>
    </source>
</evidence>
<evidence type="ECO:0000313" key="2">
    <source>
        <dbReference type="EMBL" id="KAH0559693.1"/>
    </source>
</evidence>
<dbReference type="Pfam" id="PF26639">
    <property type="entry name" value="Het-6_barrel"/>
    <property type="match status" value="1"/>
</dbReference>
<organism evidence="2 3">
    <name type="scientific">Trichoglossum hirsutum</name>
    <dbReference type="NCBI Taxonomy" id="265104"/>
    <lineage>
        <taxon>Eukaryota</taxon>
        <taxon>Fungi</taxon>
        <taxon>Dikarya</taxon>
        <taxon>Ascomycota</taxon>
        <taxon>Pezizomycotina</taxon>
        <taxon>Geoglossomycetes</taxon>
        <taxon>Geoglossales</taxon>
        <taxon>Geoglossaceae</taxon>
        <taxon>Trichoglossum</taxon>
    </lineage>
</organism>
<dbReference type="EMBL" id="JAGHQM010000540">
    <property type="protein sequence ID" value="KAH0559693.1"/>
    <property type="molecule type" value="Genomic_DNA"/>
</dbReference>
<comment type="caution">
    <text evidence="2">The sequence shown here is derived from an EMBL/GenBank/DDBJ whole genome shotgun (WGS) entry which is preliminary data.</text>
</comment>
<reference evidence="2" key="1">
    <citation type="submission" date="2021-03" db="EMBL/GenBank/DDBJ databases">
        <title>Comparative genomics and phylogenomic investigation of the class Geoglossomycetes provide insights into ecological specialization and systematics.</title>
        <authorList>
            <person name="Melie T."/>
            <person name="Pirro S."/>
            <person name="Miller A.N."/>
            <person name="Quandt A."/>
        </authorList>
    </citation>
    <scope>NUCLEOTIDE SEQUENCE</scope>
    <source>
        <strain evidence="2">CAQ_001_2017</strain>
    </source>
</reference>
<dbReference type="InterPro" id="IPR010730">
    <property type="entry name" value="HET"/>
</dbReference>
<sequence length="686" mass="76892">MAVPLGQTYEYSPLPSKTSIRLLQILSRAEEPIRCSLEVVDLNDEPLYDCLSYTWGDPLYHELSGPENTRRTTGERNNAITCDGLVLCITENLREALLQLSRNASSSTAGHDQYQRQRFIWIDAVCIDQGNLSERSSQVAMMNSIYKAAQTVVIWLGIDDVHTKRAIDVMNRLSSIPPEKLGVELPSNLDDPEMYSALGIPYIEPQQWLDYAAFLQRSWFSRVWVIQEIFVARNVVVFCGSNVLLWSDISASSQVLRETQLGELLTGTVVSAVSPSASTAYVGNTLTNPFIFENMRVKATSLNLEKLLADGRYFNATDDRDRVFALLGMREQPPVHTVPYDIRPEYHTNVQRVYTKASWATIYEMEDLNLLSLVEDASFRKLQDLPSWVPDYSVAPQTHPLTGNPRVAVGEERWNASGGLKWEVPAQMDLLLLPVEGIRFSTIIEFAATAAEITDLYQMKTLLDLLVHYPQPRYPDGGTPIEAFWKTLIKDTFHGQPAGKEARRSFALFIALRVWELKEALENLRDTIEYSEPKPGPLDPLSVDFAQLSNVYDQTKAAISVLSTKGMDGVIPDWKAIEHLIEIGQGEASPEKDDLDRDSDHIAESFRVAYNGRRLFSTEGNYLGIAAQSLQKGDTIWVLAGAAVPVVLRPLPNGNWKLVGEAYVHGIMNGEAVRGDDIKPERIQLE</sequence>
<dbReference type="AlphaFoldDB" id="A0A9P8RQ61"/>
<evidence type="ECO:0000259" key="1">
    <source>
        <dbReference type="Pfam" id="PF06985"/>
    </source>
</evidence>
<dbReference type="Proteomes" id="UP000750711">
    <property type="component" value="Unassembled WGS sequence"/>
</dbReference>